<feature type="active site" evidence="3">
    <location>
        <position position="174"/>
    </location>
</feature>
<comment type="similarity">
    <text evidence="3">Belongs to the succinylarginine dihydrolase family.</text>
</comment>
<protein>
    <recommendedName>
        <fullName evidence="3 4">N-succinylarginine dihydrolase</fullName>
        <ecNumber evidence="3 4">3.5.3.23</ecNumber>
    </recommendedName>
</protein>
<dbReference type="NCBIfam" id="TIGR03241">
    <property type="entry name" value="arg_catab_astB"/>
    <property type="match status" value="1"/>
</dbReference>
<dbReference type="InterPro" id="IPR037031">
    <property type="entry name" value="AstB_sf"/>
</dbReference>
<comment type="function">
    <text evidence="3">Catalyzes the hydrolysis of N(2)-succinylarginine into N(2)-succinylornithine, ammonia and CO(2).</text>
</comment>
<evidence type="ECO:0000256" key="3">
    <source>
        <dbReference type="HAMAP-Rule" id="MF_01172"/>
    </source>
</evidence>
<keyword evidence="6" id="KW-1185">Reference proteome</keyword>
<feature type="binding site" evidence="3">
    <location>
        <begin position="19"/>
        <end position="28"/>
    </location>
    <ligand>
        <name>substrate</name>
    </ligand>
</feature>
<dbReference type="HAMAP" id="MF_01172">
    <property type="entry name" value="AstB"/>
    <property type="match status" value="1"/>
</dbReference>
<dbReference type="EMBL" id="BSPV01000008">
    <property type="protein sequence ID" value="GLT15424.1"/>
    <property type="molecule type" value="Genomic_DNA"/>
</dbReference>
<keyword evidence="2 3" id="KW-0378">Hydrolase</keyword>
<sequence length="446" mass="49227">MKAYEVNFDGLVGLTHHYAGLSFGNVASTSNQSAVSNPKLAAQQGLLKMKALSDMGFKQGVLPPQERPHIPVLRQLGFSGSDEQILANVAKQAPKLLSAVSSASSMWTANAATMSPSVDTADGRAHFTAANLNNKFHRAIEADTTSATLRAMFNNEQYFAHHDALPQQSVMGDEGAANHNRLCSEYGAKGVEVFVYGRQAYGGQVEPTRYPARQTLEASQAVARLHGLSEKQTVFVQQNPEVIDQGVFHNDVIAVSNGNVLFHHDQAFLNQTAAFDEIKQKLSLQQTEFISIQVPTEQVSVQDAVSTYLFNSQLLTKSNGKMMLVVPEESRQNTNVWNYLTELISSNGPIDEVKVFDLRESMRNGGGPACLRQRVVLTEAELQAVTPQVLMNDELFNTLNTWVERFYRDRLLEADLADPQLLNENRQALDELTQILALGSIYPFQQ</sequence>
<dbReference type="InterPro" id="IPR007079">
    <property type="entry name" value="SuccinylArg_d-Hdrlase_AstB"/>
</dbReference>
<evidence type="ECO:0000256" key="1">
    <source>
        <dbReference type="ARBA" id="ARBA00022503"/>
    </source>
</evidence>
<organism evidence="5 6">
    <name type="scientific">Vibrio algivorus</name>
    <dbReference type="NCBI Taxonomy" id="1667024"/>
    <lineage>
        <taxon>Bacteria</taxon>
        <taxon>Pseudomonadati</taxon>
        <taxon>Pseudomonadota</taxon>
        <taxon>Gammaproteobacteria</taxon>
        <taxon>Vibrionales</taxon>
        <taxon>Vibrionaceae</taxon>
        <taxon>Vibrio</taxon>
    </lineage>
</organism>
<dbReference type="EC" id="3.5.3.23" evidence="3 4"/>
<comment type="caution">
    <text evidence="5">The sequence shown here is derived from an EMBL/GenBank/DDBJ whole genome shotgun (WGS) entry which is preliminary data.</text>
</comment>
<reference evidence="6" key="1">
    <citation type="journal article" date="2019" name="Int. J. Syst. Evol. Microbiol.">
        <title>The Global Catalogue of Microorganisms (GCM) 10K type strain sequencing project: providing services to taxonomists for standard genome sequencing and annotation.</title>
        <authorList>
            <consortium name="The Broad Institute Genomics Platform"/>
            <consortium name="The Broad Institute Genome Sequencing Center for Infectious Disease"/>
            <person name="Wu L."/>
            <person name="Ma J."/>
        </authorList>
    </citation>
    <scope>NUCLEOTIDE SEQUENCE [LARGE SCALE GENOMIC DNA]</scope>
    <source>
        <strain evidence="6">NBRC 111146</strain>
    </source>
</reference>
<feature type="active site" evidence="3">
    <location>
        <position position="249"/>
    </location>
</feature>
<feature type="binding site" evidence="3">
    <location>
        <begin position="137"/>
        <end position="138"/>
    </location>
    <ligand>
        <name>substrate</name>
    </ligand>
</feature>
<accession>A0ABQ6ERI6</accession>
<feature type="binding site" evidence="3">
    <location>
        <position position="364"/>
    </location>
    <ligand>
        <name>substrate</name>
    </ligand>
</feature>
<name>A0ABQ6ERI6_9VIBR</name>
<dbReference type="RefSeq" id="WP_089123771.1">
    <property type="nucleotide sequence ID" value="NZ_BSPV01000008.1"/>
</dbReference>
<dbReference type="SUPFAM" id="SSF55909">
    <property type="entry name" value="Pentein"/>
    <property type="match status" value="1"/>
</dbReference>
<feature type="binding site" evidence="3">
    <location>
        <position position="110"/>
    </location>
    <ligand>
        <name>substrate</name>
    </ligand>
</feature>
<keyword evidence="1 3" id="KW-0056">Arginine metabolism</keyword>
<comment type="pathway">
    <text evidence="3">Amino-acid degradation; L-arginine degradation via AST pathway; L-glutamate and succinate from L-arginine: step 2/5.</text>
</comment>
<evidence type="ECO:0000313" key="6">
    <source>
        <dbReference type="Proteomes" id="UP001157156"/>
    </source>
</evidence>
<comment type="catalytic activity">
    <reaction evidence="3">
        <text>N(2)-succinyl-L-arginine + 2 H2O + 2 H(+) = N(2)-succinyl-L-ornithine + 2 NH4(+) + CO2</text>
        <dbReference type="Rhea" id="RHEA:19533"/>
        <dbReference type="ChEBI" id="CHEBI:15377"/>
        <dbReference type="ChEBI" id="CHEBI:15378"/>
        <dbReference type="ChEBI" id="CHEBI:16526"/>
        <dbReference type="ChEBI" id="CHEBI:28938"/>
        <dbReference type="ChEBI" id="CHEBI:58241"/>
        <dbReference type="ChEBI" id="CHEBI:58514"/>
        <dbReference type="EC" id="3.5.3.23"/>
    </reaction>
</comment>
<feature type="binding site" evidence="3">
    <location>
        <position position="251"/>
    </location>
    <ligand>
        <name>substrate</name>
    </ligand>
</feature>
<evidence type="ECO:0000313" key="5">
    <source>
        <dbReference type="EMBL" id="GLT15424.1"/>
    </source>
</evidence>
<dbReference type="PANTHER" id="PTHR30420:SF2">
    <property type="entry name" value="N-SUCCINYLARGININE DIHYDROLASE"/>
    <property type="match status" value="1"/>
</dbReference>
<dbReference type="Gene3D" id="3.75.10.20">
    <property type="entry name" value="Succinylarginine dihydrolase"/>
    <property type="match status" value="1"/>
</dbReference>
<feature type="active site" description="Nucleophile" evidence="3">
    <location>
        <position position="370"/>
    </location>
</feature>
<dbReference type="NCBIfam" id="NF009789">
    <property type="entry name" value="PRK13281.1"/>
    <property type="match status" value="1"/>
</dbReference>
<gene>
    <name evidence="3 5" type="primary">astB</name>
    <name evidence="5" type="ORF">GCM10007931_23990</name>
</gene>
<comment type="subunit">
    <text evidence="3">Homodimer.</text>
</comment>
<dbReference type="Proteomes" id="UP001157156">
    <property type="component" value="Unassembled WGS sequence"/>
</dbReference>
<evidence type="ECO:0000256" key="4">
    <source>
        <dbReference type="NCBIfam" id="TIGR03241"/>
    </source>
</evidence>
<dbReference type="PANTHER" id="PTHR30420">
    <property type="entry name" value="N-SUCCINYLARGININE DIHYDROLASE"/>
    <property type="match status" value="1"/>
</dbReference>
<dbReference type="Pfam" id="PF04996">
    <property type="entry name" value="AstB"/>
    <property type="match status" value="1"/>
</dbReference>
<feature type="binding site" evidence="3">
    <location>
        <position position="213"/>
    </location>
    <ligand>
        <name>substrate</name>
    </ligand>
</feature>
<proteinExistence type="inferred from homology"/>
<evidence type="ECO:0000256" key="2">
    <source>
        <dbReference type="ARBA" id="ARBA00022801"/>
    </source>
</evidence>